<dbReference type="AlphaFoldDB" id="A0A3S3NC75"/>
<protein>
    <recommendedName>
        <fullName evidence="1">Non-specific lipid-transfer protein</fullName>
    </recommendedName>
</protein>
<dbReference type="PANTHER" id="PTHR33076">
    <property type="entry name" value="NON-SPECIFIC LIPID-TRANSFER PROTEIN 2-RELATED"/>
    <property type="match status" value="1"/>
</dbReference>
<proteinExistence type="inferred from homology"/>
<evidence type="ECO:0000313" key="4">
    <source>
        <dbReference type="EMBL" id="RWR96472.1"/>
    </source>
</evidence>
<dbReference type="Pfam" id="PF00234">
    <property type="entry name" value="Tryp_alpha_amyl"/>
    <property type="match status" value="1"/>
</dbReference>
<dbReference type="InterPro" id="IPR000528">
    <property type="entry name" value="Plant_nsLTP"/>
</dbReference>
<dbReference type="STRING" id="337451.A0A3S3NC75"/>
<comment type="similarity">
    <text evidence="1">Belongs to the plant LTP family.</text>
</comment>
<comment type="function">
    <text evidence="1">Plant non-specific lipid-transfer proteins transfer phospholipids as well as galactolipids across membranes. May play a role in wax or cutin deposition in the cell walls of expanding epidermal cells and certain secretory tissues.</text>
</comment>
<accession>A0A3S3NC75</accession>
<evidence type="ECO:0000313" key="5">
    <source>
        <dbReference type="Proteomes" id="UP000283530"/>
    </source>
</evidence>
<reference evidence="4 5" key="1">
    <citation type="journal article" date="2019" name="Nat. Plants">
        <title>Stout camphor tree genome fills gaps in understanding of flowering plant genome evolution.</title>
        <authorList>
            <person name="Chaw S.M."/>
            <person name="Liu Y.C."/>
            <person name="Wu Y.W."/>
            <person name="Wang H.Y."/>
            <person name="Lin C.I."/>
            <person name="Wu C.S."/>
            <person name="Ke H.M."/>
            <person name="Chang L.Y."/>
            <person name="Hsu C.Y."/>
            <person name="Yang H.T."/>
            <person name="Sudianto E."/>
            <person name="Hsu M.H."/>
            <person name="Wu K.P."/>
            <person name="Wang L.N."/>
            <person name="Leebens-Mack J.H."/>
            <person name="Tsai I.J."/>
        </authorList>
    </citation>
    <scope>NUCLEOTIDE SEQUENCE [LARGE SCALE GENOMIC DNA]</scope>
    <source>
        <strain evidence="5">cv. Chaw 1501</strain>
        <tissue evidence="4">Young leaves</tissue>
    </source>
</reference>
<dbReference type="InterPro" id="IPR016140">
    <property type="entry name" value="Bifunc_inhib/LTP/seed_store"/>
</dbReference>
<dbReference type="InterPro" id="IPR036312">
    <property type="entry name" value="Bifun_inhib/LTP/seed_sf"/>
</dbReference>
<feature type="chain" id="PRO_5018638255" description="Non-specific lipid-transfer protein" evidence="2">
    <location>
        <begin position="21"/>
        <end position="123"/>
    </location>
</feature>
<feature type="domain" description="Bifunctional inhibitor/plant lipid transfer protein/seed storage helical" evidence="3">
    <location>
        <begin position="27"/>
        <end position="112"/>
    </location>
</feature>
<comment type="caution">
    <text evidence="4">The sequence shown here is derived from an EMBL/GenBank/DDBJ whole genome shotgun (WGS) entry which is preliminary data.</text>
</comment>
<evidence type="ECO:0000256" key="2">
    <source>
        <dbReference type="SAM" id="SignalP"/>
    </source>
</evidence>
<evidence type="ECO:0000256" key="1">
    <source>
        <dbReference type="RuleBase" id="RU000628"/>
    </source>
</evidence>
<evidence type="ECO:0000259" key="3">
    <source>
        <dbReference type="SMART" id="SM00499"/>
    </source>
</evidence>
<dbReference type="SUPFAM" id="SSF47699">
    <property type="entry name" value="Bifunctional inhibitor/lipid-transfer protein/seed storage 2S albumin"/>
    <property type="match status" value="1"/>
</dbReference>
<organism evidence="4 5">
    <name type="scientific">Cinnamomum micranthum f. kanehirae</name>
    <dbReference type="NCBI Taxonomy" id="337451"/>
    <lineage>
        <taxon>Eukaryota</taxon>
        <taxon>Viridiplantae</taxon>
        <taxon>Streptophyta</taxon>
        <taxon>Embryophyta</taxon>
        <taxon>Tracheophyta</taxon>
        <taxon>Spermatophyta</taxon>
        <taxon>Magnoliopsida</taxon>
        <taxon>Magnoliidae</taxon>
        <taxon>Laurales</taxon>
        <taxon>Lauraceae</taxon>
        <taxon>Cinnamomum</taxon>
    </lineage>
</organism>
<gene>
    <name evidence="4" type="ORF">CKAN_02586100</name>
</gene>
<dbReference type="EMBL" id="QPKB01000012">
    <property type="protein sequence ID" value="RWR96472.1"/>
    <property type="molecule type" value="Genomic_DNA"/>
</dbReference>
<keyword evidence="2" id="KW-0732">Signal</keyword>
<keyword evidence="1" id="KW-0446">Lipid-binding</keyword>
<sequence>MSRGLIVVLTMLCWWGWNMATGEVPPCADLASDGLPCIPYVTDFSISPSPPCCQGVKDIIKMGVTRADRQAICLCVKKAFSVIPHIHLGRAQILPHKCGSDTDIPIGPNVDCSKVQETEMKLG</sequence>
<keyword evidence="1" id="KW-0813">Transport</keyword>
<dbReference type="Gene3D" id="1.10.110.10">
    <property type="entry name" value="Plant lipid-transfer and hydrophobic proteins"/>
    <property type="match status" value="1"/>
</dbReference>
<name>A0A3S3NC75_9MAGN</name>
<dbReference type="PRINTS" id="PR00382">
    <property type="entry name" value="LIPIDTRNSFER"/>
</dbReference>
<keyword evidence="5" id="KW-1185">Reference proteome</keyword>
<feature type="signal peptide" evidence="2">
    <location>
        <begin position="1"/>
        <end position="20"/>
    </location>
</feature>
<dbReference type="GO" id="GO:0006869">
    <property type="term" value="P:lipid transport"/>
    <property type="evidence" value="ECO:0007669"/>
    <property type="project" value="InterPro"/>
</dbReference>
<dbReference type="GO" id="GO:0008289">
    <property type="term" value="F:lipid binding"/>
    <property type="evidence" value="ECO:0007669"/>
    <property type="project" value="UniProtKB-KW"/>
</dbReference>
<dbReference type="SMART" id="SM00499">
    <property type="entry name" value="AAI"/>
    <property type="match status" value="1"/>
</dbReference>
<dbReference type="OrthoDB" id="649864at2759"/>
<dbReference type="CDD" id="cd01960">
    <property type="entry name" value="nsLTP1"/>
    <property type="match status" value="1"/>
</dbReference>
<dbReference type="Proteomes" id="UP000283530">
    <property type="component" value="Unassembled WGS sequence"/>
</dbReference>